<accession>A0A564Z527</accession>
<name>A0A564Z527_HYMDI</name>
<keyword evidence="2" id="KW-1185">Reference proteome</keyword>
<protein>
    <submittedName>
        <fullName evidence="1">Uncharacterized protein</fullName>
    </submittedName>
</protein>
<organism evidence="1 2">
    <name type="scientific">Hymenolepis diminuta</name>
    <name type="common">Rat tapeworm</name>
    <dbReference type="NCBI Taxonomy" id="6216"/>
    <lineage>
        <taxon>Eukaryota</taxon>
        <taxon>Metazoa</taxon>
        <taxon>Spiralia</taxon>
        <taxon>Lophotrochozoa</taxon>
        <taxon>Platyhelminthes</taxon>
        <taxon>Cestoda</taxon>
        <taxon>Eucestoda</taxon>
        <taxon>Cyclophyllidea</taxon>
        <taxon>Hymenolepididae</taxon>
        <taxon>Hymenolepis</taxon>
    </lineage>
</organism>
<dbReference type="AlphaFoldDB" id="A0A564Z527"/>
<dbReference type="Proteomes" id="UP000321570">
    <property type="component" value="Unassembled WGS sequence"/>
</dbReference>
<dbReference type="EMBL" id="CABIJS010000666">
    <property type="protein sequence ID" value="VUZ54617.1"/>
    <property type="molecule type" value="Genomic_DNA"/>
</dbReference>
<evidence type="ECO:0000313" key="1">
    <source>
        <dbReference type="EMBL" id="VUZ54617.1"/>
    </source>
</evidence>
<sequence>MALATSKCELPVLVSYGNDKLYHGLRLSRKGFTESLSPSDNLVPDSGLKKIEYAMGPTQLLHTETHLAKLRDIFLEKVGTCENLSISVLQYFRLVNLKFTGQSFSRLDNPVEFVYSPERLLSQILLHLQLNLFADATDLHSEVINDDPDFRLVKTSPSDWFADCVISNTKYSLIDDVYESLAKASNSNSIKAPKNLDSFMISILDGDLAATFSQEPPALPYIPKAFMTHEADYEDLFAMLKCHYTGAPIRVLMVALHIITLRLSSSAFSKIVFGAWLTFLKYLERTSETELLTIHPVDEAVISFSDSPIDKTLFVISQHHLLASRESTKSNEDEFFDAVEEQDLHHSGTTPQNCLICRRAFEELENTPIFAIANWIAPRLLAHHIRLFHHLVVPPAIATWYGSQLKNLRKQISDHPSDYQTLFQIIKDFHRRSLCAVSLCTFFKSCGTGKEFGPVIQELSDRFHDWSIYQVSKSLLVDHFNISKTMALPLDAKTRSIIAESLTNTFNNSSGETTIVPIFLSTDSTRQSKSELTIQGTSEESFPAYRLVSISAKHGARRPNPTLSGPTPQRLFASIRYPRTNGEEDPAIVREKLEFIRNGRSESVNVETAYKDRDSSCQILFAGCFGEDCDIR</sequence>
<gene>
    <name evidence="1" type="ORF">WMSIL1_LOCUS12673</name>
</gene>
<evidence type="ECO:0000313" key="2">
    <source>
        <dbReference type="Proteomes" id="UP000321570"/>
    </source>
</evidence>
<reference evidence="1 2" key="1">
    <citation type="submission" date="2019-07" db="EMBL/GenBank/DDBJ databases">
        <authorList>
            <person name="Jastrzebski P J."/>
            <person name="Paukszto L."/>
            <person name="Jastrzebski P J."/>
        </authorList>
    </citation>
    <scope>NUCLEOTIDE SEQUENCE [LARGE SCALE GENOMIC DNA]</scope>
    <source>
        <strain evidence="1 2">WMS-il1</strain>
    </source>
</reference>
<proteinExistence type="predicted"/>